<proteinExistence type="predicted"/>
<organism evidence="1 2">
    <name type="scientific">Naganishia vaughanmartiniae</name>
    <dbReference type="NCBI Taxonomy" id="1424756"/>
    <lineage>
        <taxon>Eukaryota</taxon>
        <taxon>Fungi</taxon>
        <taxon>Dikarya</taxon>
        <taxon>Basidiomycota</taxon>
        <taxon>Agaricomycotina</taxon>
        <taxon>Tremellomycetes</taxon>
        <taxon>Filobasidiales</taxon>
        <taxon>Filobasidiaceae</taxon>
        <taxon>Naganishia</taxon>
    </lineage>
</organism>
<accession>A0ACC2WRA0</accession>
<evidence type="ECO:0000313" key="1">
    <source>
        <dbReference type="EMBL" id="KAJ9114294.1"/>
    </source>
</evidence>
<protein>
    <submittedName>
        <fullName evidence="1">Uncharacterized protein</fullName>
    </submittedName>
</protein>
<gene>
    <name evidence="1" type="ORF">QFC22_005746</name>
</gene>
<name>A0ACC2WRA0_9TREE</name>
<comment type="caution">
    <text evidence="1">The sequence shown here is derived from an EMBL/GenBank/DDBJ whole genome shotgun (WGS) entry which is preliminary data.</text>
</comment>
<reference evidence="1" key="1">
    <citation type="submission" date="2023-04" db="EMBL/GenBank/DDBJ databases">
        <title>Draft Genome sequencing of Naganishia species isolated from polar environments using Oxford Nanopore Technology.</title>
        <authorList>
            <person name="Leo P."/>
            <person name="Venkateswaran K."/>
        </authorList>
    </citation>
    <scope>NUCLEOTIDE SEQUENCE</scope>
    <source>
        <strain evidence="1">MNA-CCFEE 5425</strain>
    </source>
</reference>
<keyword evidence="2" id="KW-1185">Reference proteome</keyword>
<dbReference type="EMBL" id="JASBWU010000019">
    <property type="protein sequence ID" value="KAJ9114294.1"/>
    <property type="molecule type" value="Genomic_DNA"/>
</dbReference>
<dbReference type="Proteomes" id="UP001243375">
    <property type="component" value="Unassembled WGS sequence"/>
</dbReference>
<evidence type="ECO:0000313" key="2">
    <source>
        <dbReference type="Proteomes" id="UP001243375"/>
    </source>
</evidence>
<sequence length="511" mass="57195">MKWRAGYMQLPIYGIIPVPYQLWTRQQLKYNNIYVGFLCAAFCLYDAVNLEEWLYWIYVVRAVRTKSQQNRTLVDTNPAGGGYYPYQSKSASVNNSSTTTSFIPSLEPKLRPSSSRNGATRKTAKWISSNVFIVWLSLSVAQTAVHFIAAFVDSPDVEQQSVRIYLAEGLFNSITAILSIILARHFPGFIRLVKETGASYEVISKLQFYHGARLSSLSSTDSQRQLKLILRARLAADLLFQVTVLSFYFAAICSWMLYLPVQWNKATSDDETGGLQPQLRRYTSAANRGRRTGRGLRSADAASAPEANVKVPASPTSFTSPSAEAYPYFACAAHEDAAQRRMMMSQHSEQHRTLIDLLRERGTISHDERLPEDDIFDDQAEAESGYSVGAYHNRSRRNDKDSDTIGYVGAWQQDADRTIDAQDEAFATALGEPLHLQAQLPAGVEPVYGAREIVERGPIRNALLPLILQNFDSPAVGFSRLSVPPLNVVINVSRDVEIDREDGDGRIRRMV</sequence>